<dbReference type="InterPro" id="IPR002347">
    <property type="entry name" value="SDR_fam"/>
</dbReference>
<dbReference type="Proteomes" id="UP000181980">
    <property type="component" value="Unassembled WGS sequence"/>
</dbReference>
<name>A0A1H5KYV6_9ACTN</name>
<dbReference type="PRINTS" id="PR00080">
    <property type="entry name" value="SDRFAMILY"/>
</dbReference>
<dbReference type="GO" id="GO:0016616">
    <property type="term" value="F:oxidoreductase activity, acting on the CH-OH group of donors, NAD or NADP as acceptor"/>
    <property type="evidence" value="ECO:0007669"/>
    <property type="project" value="TreeGrafter"/>
</dbReference>
<gene>
    <name evidence="3" type="ORF">SAMN04488561_2288</name>
</gene>
<dbReference type="SUPFAM" id="SSF51735">
    <property type="entry name" value="NAD(P)-binding Rossmann-fold domains"/>
    <property type="match status" value="1"/>
</dbReference>
<dbReference type="EMBL" id="FNUC01000003">
    <property type="protein sequence ID" value="SEE69138.1"/>
    <property type="molecule type" value="Genomic_DNA"/>
</dbReference>
<organism evidence="3 4">
    <name type="scientific">Jiangella alba</name>
    <dbReference type="NCBI Taxonomy" id="561176"/>
    <lineage>
        <taxon>Bacteria</taxon>
        <taxon>Bacillati</taxon>
        <taxon>Actinomycetota</taxon>
        <taxon>Actinomycetes</taxon>
        <taxon>Jiangellales</taxon>
        <taxon>Jiangellaceae</taxon>
        <taxon>Jiangella</taxon>
    </lineage>
</organism>
<evidence type="ECO:0000256" key="1">
    <source>
        <dbReference type="ARBA" id="ARBA00006484"/>
    </source>
</evidence>
<dbReference type="RefSeq" id="WP_069112756.1">
    <property type="nucleotide sequence ID" value="NZ_FNUC01000003.1"/>
</dbReference>
<dbReference type="Gene3D" id="3.40.50.720">
    <property type="entry name" value="NAD(P)-binding Rossmann-like Domain"/>
    <property type="match status" value="1"/>
</dbReference>
<dbReference type="PRINTS" id="PR00081">
    <property type="entry name" value="GDHRDH"/>
</dbReference>
<dbReference type="PANTHER" id="PTHR42760">
    <property type="entry name" value="SHORT-CHAIN DEHYDROGENASES/REDUCTASES FAMILY MEMBER"/>
    <property type="match status" value="1"/>
</dbReference>
<keyword evidence="2" id="KW-0560">Oxidoreductase</keyword>
<proteinExistence type="inferred from homology"/>
<evidence type="ECO:0000313" key="3">
    <source>
        <dbReference type="EMBL" id="SEE69138.1"/>
    </source>
</evidence>
<dbReference type="Pfam" id="PF13561">
    <property type="entry name" value="adh_short_C2"/>
    <property type="match status" value="1"/>
</dbReference>
<comment type="similarity">
    <text evidence="1">Belongs to the short-chain dehydrogenases/reductases (SDR) family.</text>
</comment>
<protein>
    <submittedName>
        <fullName evidence="3">NAD(P)-dependent dehydrogenase, short-chain alcohol dehydrogenase family</fullName>
    </submittedName>
</protein>
<dbReference type="PANTHER" id="PTHR42760:SF133">
    <property type="entry name" value="3-OXOACYL-[ACYL-CARRIER-PROTEIN] REDUCTASE"/>
    <property type="match status" value="1"/>
</dbReference>
<evidence type="ECO:0000256" key="2">
    <source>
        <dbReference type="ARBA" id="ARBA00023002"/>
    </source>
</evidence>
<reference evidence="4" key="1">
    <citation type="submission" date="2016-10" db="EMBL/GenBank/DDBJ databases">
        <authorList>
            <person name="Varghese N."/>
            <person name="Submissions S."/>
        </authorList>
    </citation>
    <scope>NUCLEOTIDE SEQUENCE [LARGE SCALE GENOMIC DNA]</scope>
    <source>
        <strain evidence="4">DSM 45237</strain>
    </source>
</reference>
<dbReference type="InterPro" id="IPR036291">
    <property type="entry name" value="NAD(P)-bd_dom_sf"/>
</dbReference>
<dbReference type="STRING" id="561176.SAMN04488561_2288"/>
<evidence type="ECO:0000313" key="4">
    <source>
        <dbReference type="Proteomes" id="UP000181980"/>
    </source>
</evidence>
<accession>A0A1H5KYV6</accession>
<keyword evidence="4" id="KW-1185">Reference proteome</keyword>
<sequence length="259" mass="26746">MSVLERFRLTGKVAVVTGGSGLYGQPFAAALAEAGAHVVVTSRLAETAEKTAGELRDRGWAASGQPLDLADPASIEAFHRSVVDAHGRIDVLVNNAVHRAGGDLAGTTAADWDATSAVNSRGLFLLTQAVAETMAAQRSGSIVNIGSIYGLVGPDFPMYEGTEITSPLFYAYDKAGMVGLTRYLASALGRSGVRVNCLCPGGLYSGQGQAFVDAYSARVPLGRMAAEDDVTGALVFLASDASAYVTGVTLPVDGGWTAR</sequence>
<dbReference type="AlphaFoldDB" id="A0A1H5KYV6"/>
<dbReference type="FunFam" id="3.40.50.720:FF:000084">
    <property type="entry name" value="Short-chain dehydrogenase reductase"/>
    <property type="match status" value="1"/>
</dbReference>